<feature type="domain" description="HTH cro/C1-type" evidence="3">
    <location>
        <begin position="306"/>
        <end position="324"/>
    </location>
</feature>
<name>A0A6C0GTM0_9BACT</name>
<evidence type="ECO:0000256" key="1">
    <source>
        <dbReference type="SAM" id="MobiDB-lite"/>
    </source>
</evidence>
<dbReference type="Pfam" id="PF01476">
    <property type="entry name" value="LysM"/>
    <property type="match status" value="1"/>
</dbReference>
<evidence type="ECO:0000256" key="2">
    <source>
        <dbReference type="SAM" id="SignalP"/>
    </source>
</evidence>
<accession>A0A6C0GTM0</accession>
<dbReference type="Gene3D" id="3.10.350.10">
    <property type="entry name" value="LysM domain"/>
    <property type="match status" value="1"/>
</dbReference>
<evidence type="ECO:0000259" key="3">
    <source>
        <dbReference type="PROSITE" id="PS50943"/>
    </source>
</evidence>
<organism evidence="5 6">
    <name type="scientific">Rhodocytophaga rosea</name>
    <dbReference type="NCBI Taxonomy" id="2704465"/>
    <lineage>
        <taxon>Bacteria</taxon>
        <taxon>Pseudomonadati</taxon>
        <taxon>Bacteroidota</taxon>
        <taxon>Cytophagia</taxon>
        <taxon>Cytophagales</taxon>
        <taxon>Rhodocytophagaceae</taxon>
        <taxon>Rhodocytophaga</taxon>
    </lineage>
</organism>
<reference evidence="5 6" key="1">
    <citation type="submission" date="2020-01" db="EMBL/GenBank/DDBJ databases">
        <authorList>
            <person name="Kim M.K."/>
        </authorList>
    </citation>
    <scope>NUCLEOTIDE SEQUENCE [LARGE SCALE GENOMIC DNA]</scope>
    <source>
        <strain evidence="5 6">172606-1</strain>
    </source>
</reference>
<dbReference type="InterPro" id="IPR050570">
    <property type="entry name" value="Cell_wall_metabolism_enzyme"/>
</dbReference>
<feature type="domain" description="LysM" evidence="4">
    <location>
        <begin position="300"/>
        <end position="344"/>
    </location>
</feature>
<dbReference type="SUPFAM" id="SSF51261">
    <property type="entry name" value="Duplicated hybrid motif"/>
    <property type="match status" value="1"/>
</dbReference>
<dbReference type="CDD" id="cd12797">
    <property type="entry name" value="M23_peptidase"/>
    <property type="match status" value="1"/>
</dbReference>
<dbReference type="PANTHER" id="PTHR21666">
    <property type="entry name" value="PEPTIDASE-RELATED"/>
    <property type="match status" value="1"/>
</dbReference>
<gene>
    <name evidence="5" type="ORF">GXP67_34275</name>
</gene>
<dbReference type="Gene3D" id="2.70.70.10">
    <property type="entry name" value="Glucose Permease (Domain IIA)"/>
    <property type="match status" value="1"/>
</dbReference>
<proteinExistence type="predicted"/>
<dbReference type="SUPFAM" id="SSF54106">
    <property type="entry name" value="LysM domain"/>
    <property type="match status" value="1"/>
</dbReference>
<dbReference type="PROSITE" id="PS51782">
    <property type="entry name" value="LYSM"/>
    <property type="match status" value="1"/>
</dbReference>
<dbReference type="AlphaFoldDB" id="A0A6C0GTM0"/>
<feature type="region of interest" description="Disordered" evidence="1">
    <location>
        <begin position="31"/>
        <end position="65"/>
    </location>
</feature>
<dbReference type="SMART" id="SM00257">
    <property type="entry name" value="LysM"/>
    <property type="match status" value="1"/>
</dbReference>
<evidence type="ECO:0000259" key="4">
    <source>
        <dbReference type="PROSITE" id="PS51782"/>
    </source>
</evidence>
<dbReference type="PANTHER" id="PTHR21666:SF270">
    <property type="entry name" value="MUREIN HYDROLASE ACTIVATOR ENVC"/>
    <property type="match status" value="1"/>
</dbReference>
<feature type="compositionally biased region" description="Basic and acidic residues" evidence="1">
    <location>
        <begin position="35"/>
        <end position="48"/>
    </location>
</feature>
<sequence length="345" mass="39058">MRLFLYILTLFVCISLTGQVHAQERKRFKNPVKIKAPEPKKEPPKEETTPPAEEEPPVESEMDESFSDYAPVKVPSIVSEDTTTADEGTLSVVEVAEEIKVDCVWVKVAEYYSIWDSRNVNPYKIDPTKFEDTVVINLYDEAKGQMWSPPLASAQVNSNFGFRGYRWHYGTDLDLNTGDPVRAAFDGIVRIVRFDASGWGNYVLLRHYNGLETLYGHLSRQDVEVGQLVKAGDTIGLGGSTGRSSGPHLHMEIRYQGNAINPINIYDFDNNKLKSQIFTLTPEHFAYFGTQKKAVVRRTVYHTVRSGDNLGKIARRYGVSVSYLCKINRISTRTLLKTGRRLRVK</sequence>
<dbReference type="InterPro" id="IPR036779">
    <property type="entry name" value="LysM_dom_sf"/>
</dbReference>
<dbReference type="GO" id="GO:0004222">
    <property type="term" value="F:metalloendopeptidase activity"/>
    <property type="evidence" value="ECO:0007669"/>
    <property type="project" value="TreeGrafter"/>
</dbReference>
<dbReference type="Proteomes" id="UP000480178">
    <property type="component" value="Chromosome"/>
</dbReference>
<dbReference type="KEGG" id="rhoz:GXP67_34275"/>
<evidence type="ECO:0000313" key="5">
    <source>
        <dbReference type="EMBL" id="QHT71366.1"/>
    </source>
</evidence>
<dbReference type="PROSITE" id="PS50943">
    <property type="entry name" value="HTH_CROC1"/>
    <property type="match status" value="1"/>
</dbReference>
<dbReference type="InterPro" id="IPR016047">
    <property type="entry name" value="M23ase_b-sheet_dom"/>
</dbReference>
<dbReference type="InterPro" id="IPR001387">
    <property type="entry name" value="Cro/C1-type_HTH"/>
</dbReference>
<feature type="chain" id="PRO_5025389675" evidence="2">
    <location>
        <begin position="23"/>
        <end position="345"/>
    </location>
</feature>
<dbReference type="InterPro" id="IPR011055">
    <property type="entry name" value="Dup_hybrid_motif"/>
</dbReference>
<dbReference type="InterPro" id="IPR018392">
    <property type="entry name" value="LysM"/>
</dbReference>
<dbReference type="Pfam" id="PF01551">
    <property type="entry name" value="Peptidase_M23"/>
    <property type="match status" value="1"/>
</dbReference>
<dbReference type="RefSeq" id="WP_162447305.1">
    <property type="nucleotide sequence ID" value="NZ_CP048222.1"/>
</dbReference>
<keyword evidence="6" id="KW-1185">Reference proteome</keyword>
<keyword evidence="2" id="KW-0732">Signal</keyword>
<evidence type="ECO:0000313" key="6">
    <source>
        <dbReference type="Proteomes" id="UP000480178"/>
    </source>
</evidence>
<dbReference type="CDD" id="cd00118">
    <property type="entry name" value="LysM"/>
    <property type="match status" value="1"/>
</dbReference>
<protein>
    <submittedName>
        <fullName evidence="5">Peptidoglycan DD-metalloendopeptidase family protein</fullName>
    </submittedName>
</protein>
<feature type="compositionally biased region" description="Acidic residues" evidence="1">
    <location>
        <begin position="52"/>
        <end position="65"/>
    </location>
</feature>
<feature type="signal peptide" evidence="2">
    <location>
        <begin position="1"/>
        <end position="22"/>
    </location>
</feature>
<dbReference type="EMBL" id="CP048222">
    <property type="protein sequence ID" value="QHT71366.1"/>
    <property type="molecule type" value="Genomic_DNA"/>
</dbReference>